<dbReference type="CDD" id="cd20688">
    <property type="entry name" value="CdiI_Ecoli_Nm-like"/>
    <property type="match status" value="1"/>
</dbReference>
<name>A0A150FCL2_9BACI</name>
<evidence type="ECO:0000313" key="3">
    <source>
        <dbReference type="Proteomes" id="UP000075430"/>
    </source>
</evidence>
<dbReference type="InterPro" id="IPR041256">
    <property type="entry name" value="CdiI_4"/>
</dbReference>
<dbReference type="EMBL" id="LSBA01000001">
    <property type="protein sequence ID" value="KXZ23422.1"/>
    <property type="molecule type" value="Genomic_DNA"/>
</dbReference>
<dbReference type="OrthoDB" id="2903637at2"/>
<dbReference type="AlphaFoldDB" id="A0A150FCL2"/>
<gene>
    <name evidence="2" type="ORF">AXI58_00450</name>
</gene>
<evidence type="ECO:0000259" key="1">
    <source>
        <dbReference type="Pfam" id="PF18624"/>
    </source>
</evidence>
<protein>
    <recommendedName>
        <fullName evidence="1">CDI immunity protein domain-containing protein</fullName>
    </recommendedName>
</protein>
<accession>A0A150FCL2</accession>
<dbReference type="Pfam" id="PF18624">
    <property type="entry name" value="CdiI_4"/>
    <property type="match status" value="1"/>
</dbReference>
<keyword evidence="3" id="KW-1185">Reference proteome</keyword>
<evidence type="ECO:0000313" key="2">
    <source>
        <dbReference type="EMBL" id="KXZ23422.1"/>
    </source>
</evidence>
<dbReference type="Proteomes" id="UP000075430">
    <property type="component" value="Unassembled WGS sequence"/>
</dbReference>
<dbReference type="RefSeq" id="WP_061520032.1">
    <property type="nucleotide sequence ID" value="NZ_JAJJBV010000017.1"/>
</dbReference>
<organism evidence="2 3">
    <name type="scientific">Bacillus nakamurai</name>
    <dbReference type="NCBI Taxonomy" id="1793963"/>
    <lineage>
        <taxon>Bacteria</taxon>
        <taxon>Bacillati</taxon>
        <taxon>Bacillota</taxon>
        <taxon>Bacilli</taxon>
        <taxon>Bacillales</taxon>
        <taxon>Bacillaceae</taxon>
        <taxon>Bacillus</taxon>
    </lineage>
</organism>
<reference evidence="3" key="1">
    <citation type="submission" date="2016-02" db="EMBL/GenBank/DDBJ databases">
        <authorList>
            <person name="Dunlap C."/>
        </authorList>
    </citation>
    <scope>NUCLEOTIDE SEQUENCE [LARGE SCALE GENOMIC DNA]</scope>
    <source>
        <strain evidence="3">NRRL B-41092</strain>
    </source>
</reference>
<comment type="caution">
    <text evidence="2">The sequence shown here is derived from an EMBL/GenBank/DDBJ whole genome shotgun (WGS) entry which is preliminary data.</text>
</comment>
<sequence length="133" mass="16145">MQSRKEEFEDFYEIFEQKNLKKNFIVIVLGQFVFNYDFIDILKGFLKEDVERRDTIGVVYSDEFDKNDEEYFGENKVLFYYGTDEDWEDIVTHEELCNYLEAACDFYIEKHPEHTEDTEKLLLKIKAKYNVKD</sequence>
<dbReference type="STRING" id="1793963.AXI58_00450"/>
<feature type="domain" description="CDI immunity protein" evidence="1">
    <location>
        <begin position="22"/>
        <end position="122"/>
    </location>
</feature>
<proteinExistence type="predicted"/>